<dbReference type="AlphaFoldDB" id="A0A2K0SX62"/>
<evidence type="ECO:0000313" key="1">
    <source>
        <dbReference type="EMBL" id="PNP37870.1"/>
    </source>
</evidence>
<comment type="caution">
    <text evidence="1">The sequence shown here is derived from an EMBL/GenBank/DDBJ whole genome shotgun (WGS) entry which is preliminary data.</text>
</comment>
<accession>A0A2K0SX62</accession>
<organism evidence="1 2">
    <name type="scientific">Trichoderma gamsii</name>
    <dbReference type="NCBI Taxonomy" id="398673"/>
    <lineage>
        <taxon>Eukaryota</taxon>
        <taxon>Fungi</taxon>
        <taxon>Dikarya</taxon>
        <taxon>Ascomycota</taxon>
        <taxon>Pezizomycotina</taxon>
        <taxon>Sordariomycetes</taxon>
        <taxon>Hypocreomycetidae</taxon>
        <taxon>Hypocreales</taxon>
        <taxon>Hypocreaceae</taxon>
        <taxon>Trichoderma</taxon>
    </lineage>
</organism>
<dbReference type="EMBL" id="MTYH01000126">
    <property type="protein sequence ID" value="PNP37870.1"/>
    <property type="molecule type" value="Genomic_DNA"/>
</dbReference>
<gene>
    <name evidence="1" type="ORF">TGAMA5MH_10210</name>
</gene>
<dbReference type="Proteomes" id="UP000236546">
    <property type="component" value="Unassembled WGS sequence"/>
</dbReference>
<sequence length="65" mass="7316">MPLANLGSLFLDNVVFLIHLIYVHLALAQAEPSQILMIHLLSTLGNRRHDNLDPPPWPPLSVVPW</sequence>
<name>A0A2K0SX62_9HYPO</name>
<dbReference type="OrthoDB" id="2901184at2759"/>
<proteinExistence type="predicted"/>
<reference evidence="1 2" key="1">
    <citation type="submission" date="2017-02" db="EMBL/GenBank/DDBJ databases">
        <title>Genomes of Trichoderma spp. with biocontrol activity.</title>
        <authorList>
            <person name="Gardiner D."/>
            <person name="Kazan K."/>
            <person name="Vos C."/>
            <person name="Harvey P."/>
        </authorList>
    </citation>
    <scope>NUCLEOTIDE SEQUENCE [LARGE SCALE GENOMIC DNA]</scope>
    <source>
        <strain evidence="1 2">A5MH</strain>
    </source>
</reference>
<protein>
    <submittedName>
        <fullName evidence="1">Uncharacterized protein</fullName>
    </submittedName>
</protein>
<evidence type="ECO:0000313" key="2">
    <source>
        <dbReference type="Proteomes" id="UP000236546"/>
    </source>
</evidence>